<comment type="caution">
    <text evidence="5">The sequence shown here is derived from an EMBL/GenBank/DDBJ whole genome shotgun (WGS) entry which is preliminary data.</text>
</comment>
<feature type="active site" description="Proton donor/acceptor" evidence="3">
    <location>
        <position position="141"/>
    </location>
</feature>
<dbReference type="RefSeq" id="WP_327787748.1">
    <property type="nucleotide sequence ID" value="NZ_JARGEQ010000016.1"/>
</dbReference>
<dbReference type="PANTHER" id="PTHR12128:SF67">
    <property type="entry name" value="BLR3884 PROTEIN"/>
    <property type="match status" value="1"/>
</dbReference>
<dbReference type="SUPFAM" id="SSF51569">
    <property type="entry name" value="Aldolase"/>
    <property type="match status" value="1"/>
</dbReference>
<comment type="similarity">
    <text evidence="2">Belongs to the DapA family.</text>
</comment>
<feature type="binding site" evidence="4">
    <location>
        <position position="49"/>
    </location>
    <ligand>
        <name>pyruvate</name>
        <dbReference type="ChEBI" id="CHEBI:15361"/>
    </ligand>
</feature>
<accession>A0AAP3V1Z7</accession>
<evidence type="ECO:0000313" key="6">
    <source>
        <dbReference type="Proteomes" id="UP001301140"/>
    </source>
</evidence>
<dbReference type="GO" id="GO:0008840">
    <property type="term" value="F:4-hydroxy-tetrahydrodipicolinate synthase activity"/>
    <property type="evidence" value="ECO:0007669"/>
    <property type="project" value="TreeGrafter"/>
</dbReference>
<dbReference type="Proteomes" id="UP001301140">
    <property type="component" value="Unassembled WGS sequence"/>
</dbReference>
<gene>
    <name evidence="5" type="ORF">PZ740_02915</name>
</gene>
<reference evidence="5 6" key="1">
    <citation type="submission" date="2023-03" db="EMBL/GenBank/DDBJ databases">
        <title>YIM 152171 draft genome.</title>
        <authorList>
            <person name="Yang Z."/>
        </authorList>
    </citation>
    <scope>NUCLEOTIDE SEQUENCE [LARGE SCALE GENOMIC DNA]</scope>
    <source>
        <strain evidence="5 6">YIM 152171</strain>
    </source>
</reference>
<dbReference type="PRINTS" id="PR00146">
    <property type="entry name" value="DHPICSNTHASE"/>
</dbReference>
<dbReference type="CDD" id="cd00408">
    <property type="entry name" value="DHDPS-like"/>
    <property type="match status" value="1"/>
</dbReference>
<dbReference type="InterPro" id="IPR002220">
    <property type="entry name" value="DapA-like"/>
</dbReference>
<dbReference type="PANTHER" id="PTHR12128">
    <property type="entry name" value="DIHYDRODIPICOLINATE SYNTHASE"/>
    <property type="match status" value="1"/>
</dbReference>
<keyword evidence="1 2" id="KW-0456">Lyase</keyword>
<dbReference type="PIRSF" id="PIRSF001365">
    <property type="entry name" value="DHDPS"/>
    <property type="match status" value="1"/>
</dbReference>
<feature type="active site" description="Schiff-base intermediate with substrate" evidence="3">
    <location>
        <position position="171"/>
    </location>
</feature>
<evidence type="ECO:0000256" key="1">
    <source>
        <dbReference type="ARBA" id="ARBA00023239"/>
    </source>
</evidence>
<proteinExistence type="inferred from homology"/>
<sequence>MSDHAARGIYAAVVTPVDEAGRISVERYLAHARWLLAKGCHGLGIFGTTSETQAFSVAERQEALEAFLAGGVPAEKVILGVGCCAVSDTVALVRHALAHGVTRVLALPPFFYKNNKDEGLFRAFAEVIDKVADERLELFLYHFPQVSQVPITHGVLEKLLAAYPKTVKGIKDSSGNLEHTLGLIRTFPQLAVFAGSDQHLLEVLKAGGAGTISAAANLNCEASRKVFDAFEKGDMAAAEAGMELVTAVRVAVQRFPLMPGLKAVIAAGRKDPQWAVVRPPLMPLEEAETTELTGALEAAGYRYEPAL</sequence>
<evidence type="ECO:0000256" key="3">
    <source>
        <dbReference type="PIRSR" id="PIRSR001365-1"/>
    </source>
</evidence>
<organism evidence="5 6">
    <name type="scientific">Marinimicrococcus flavescens</name>
    <dbReference type="NCBI Taxonomy" id="3031815"/>
    <lineage>
        <taxon>Bacteria</taxon>
        <taxon>Pseudomonadati</taxon>
        <taxon>Pseudomonadota</taxon>
        <taxon>Alphaproteobacteria</taxon>
        <taxon>Geminicoccales</taxon>
        <taxon>Geminicoccaceae</taxon>
        <taxon>Marinimicrococcus</taxon>
    </lineage>
</organism>
<dbReference type="SMART" id="SM01130">
    <property type="entry name" value="DHDPS"/>
    <property type="match status" value="1"/>
</dbReference>
<name>A0AAP3V1Z7_9PROT</name>
<dbReference type="Pfam" id="PF00701">
    <property type="entry name" value="DHDPS"/>
    <property type="match status" value="1"/>
</dbReference>
<protein>
    <submittedName>
        <fullName evidence="5">Dihydrodipicolinate synthase family protein</fullName>
    </submittedName>
</protein>
<evidence type="ECO:0000313" key="5">
    <source>
        <dbReference type="EMBL" id="MDF1585332.1"/>
    </source>
</evidence>
<dbReference type="InterPro" id="IPR013785">
    <property type="entry name" value="Aldolase_TIM"/>
</dbReference>
<keyword evidence="6" id="KW-1185">Reference proteome</keyword>
<dbReference type="AlphaFoldDB" id="A0AAP3V1Z7"/>
<dbReference type="Gene3D" id="3.20.20.70">
    <property type="entry name" value="Aldolase class I"/>
    <property type="match status" value="1"/>
</dbReference>
<evidence type="ECO:0000256" key="4">
    <source>
        <dbReference type="PIRSR" id="PIRSR001365-2"/>
    </source>
</evidence>
<feature type="binding site" evidence="4">
    <location>
        <position position="212"/>
    </location>
    <ligand>
        <name>pyruvate</name>
        <dbReference type="ChEBI" id="CHEBI:15361"/>
    </ligand>
</feature>
<evidence type="ECO:0000256" key="2">
    <source>
        <dbReference type="PIRNR" id="PIRNR001365"/>
    </source>
</evidence>
<dbReference type="EMBL" id="JARGEQ010000016">
    <property type="protein sequence ID" value="MDF1585332.1"/>
    <property type="molecule type" value="Genomic_DNA"/>
</dbReference>